<proteinExistence type="predicted"/>
<evidence type="ECO:0000313" key="2">
    <source>
        <dbReference type="EMBL" id="GBP24925.1"/>
    </source>
</evidence>
<accession>A0A4C1UEQ4</accession>
<name>A0A4C1UEQ4_EUMVA</name>
<reference evidence="2 3" key="1">
    <citation type="journal article" date="2019" name="Commun. Biol.">
        <title>The bagworm genome reveals a unique fibroin gene that provides high tensile strength.</title>
        <authorList>
            <person name="Kono N."/>
            <person name="Nakamura H."/>
            <person name="Ohtoshi R."/>
            <person name="Tomita M."/>
            <person name="Numata K."/>
            <person name="Arakawa K."/>
        </authorList>
    </citation>
    <scope>NUCLEOTIDE SEQUENCE [LARGE SCALE GENOMIC DNA]</scope>
</reference>
<organism evidence="2 3">
    <name type="scientific">Eumeta variegata</name>
    <name type="common">Bagworm moth</name>
    <name type="synonym">Eumeta japonica</name>
    <dbReference type="NCBI Taxonomy" id="151549"/>
    <lineage>
        <taxon>Eukaryota</taxon>
        <taxon>Metazoa</taxon>
        <taxon>Ecdysozoa</taxon>
        <taxon>Arthropoda</taxon>
        <taxon>Hexapoda</taxon>
        <taxon>Insecta</taxon>
        <taxon>Pterygota</taxon>
        <taxon>Neoptera</taxon>
        <taxon>Endopterygota</taxon>
        <taxon>Lepidoptera</taxon>
        <taxon>Glossata</taxon>
        <taxon>Ditrysia</taxon>
        <taxon>Tineoidea</taxon>
        <taxon>Psychidae</taxon>
        <taxon>Oiketicinae</taxon>
        <taxon>Eumeta</taxon>
    </lineage>
</organism>
<feature type="region of interest" description="Disordered" evidence="1">
    <location>
        <begin position="21"/>
        <end position="69"/>
    </location>
</feature>
<dbReference type="EMBL" id="BGZK01000167">
    <property type="protein sequence ID" value="GBP24925.1"/>
    <property type="molecule type" value="Genomic_DNA"/>
</dbReference>
<evidence type="ECO:0000256" key="1">
    <source>
        <dbReference type="SAM" id="MobiDB-lite"/>
    </source>
</evidence>
<keyword evidence="3" id="KW-1185">Reference proteome</keyword>
<sequence>MRHLTRTVVVVTDQIQLTPRLEEHVESSSPDIGGHHVGAGDHDQLGQRESLSNSNRKIMGGDRKIASAESQVIHKNFTEIKKLPLG</sequence>
<gene>
    <name evidence="2" type="ORF">EVAR_12592_1</name>
</gene>
<feature type="compositionally biased region" description="Polar residues" evidence="1">
    <location>
        <begin position="47"/>
        <end position="56"/>
    </location>
</feature>
<dbReference type="Proteomes" id="UP000299102">
    <property type="component" value="Unassembled WGS sequence"/>
</dbReference>
<comment type="caution">
    <text evidence="2">The sequence shown here is derived from an EMBL/GenBank/DDBJ whole genome shotgun (WGS) entry which is preliminary data.</text>
</comment>
<dbReference type="AlphaFoldDB" id="A0A4C1UEQ4"/>
<protein>
    <submittedName>
        <fullName evidence="2">Uncharacterized protein</fullName>
    </submittedName>
</protein>
<evidence type="ECO:0000313" key="3">
    <source>
        <dbReference type="Proteomes" id="UP000299102"/>
    </source>
</evidence>